<name>A0A5C4NEC2_9BURK</name>
<evidence type="ECO:0000313" key="2">
    <source>
        <dbReference type="EMBL" id="TNC72492.1"/>
    </source>
</evidence>
<sequence length="222" mass="24055">MMWMVGGALILLVARFLWLAYFHRVNAMSRQAELMNWLDIGRVSNPDGGKDILLARNERGARIDWRTGEVWLMNPKVAEPFADFLAVERWLTMRDMPAAGKPAAATPAPVEPEPEAAPDAGPVRDTLPAFQQKVDACLAKAEGGQELLETKQAFEAGSEPYLEASTELSKTALELEVSPAMVATFHISAFAALSETAGADKLERVAASLHAAARQIRASVAV</sequence>
<reference evidence="2 3" key="1">
    <citation type="submission" date="2019-06" db="EMBL/GenBank/DDBJ databases">
        <title>Genome sequence of Janthinobacterium lividum UCD_MED1.</title>
        <authorList>
            <person name="De Leon M.E."/>
            <person name="Jospin G."/>
        </authorList>
    </citation>
    <scope>NUCLEOTIDE SEQUENCE [LARGE SCALE GENOMIC DNA]</scope>
    <source>
        <strain evidence="2 3">UCD_MED1</strain>
    </source>
</reference>
<feature type="region of interest" description="Disordered" evidence="1">
    <location>
        <begin position="101"/>
        <end position="125"/>
    </location>
</feature>
<comment type="caution">
    <text evidence="2">The sequence shown here is derived from an EMBL/GenBank/DDBJ whole genome shotgun (WGS) entry which is preliminary data.</text>
</comment>
<dbReference type="Proteomes" id="UP000305681">
    <property type="component" value="Unassembled WGS sequence"/>
</dbReference>
<dbReference type="RefSeq" id="WP_139092537.1">
    <property type="nucleotide sequence ID" value="NZ_VDGE01000016.1"/>
</dbReference>
<proteinExistence type="predicted"/>
<protein>
    <submittedName>
        <fullName evidence="2">Uncharacterized protein</fullName>
    </submittedName>
</protein>
<gene>
    <name evidence="2" type="ORF">FHI69_25995</name>
</gene>
<dbReference type="AlphaFoldDB" id="A0A5C4NEC2"/>
<accession>A0A5C4NEC2</accession>
<evidence type="ECO:0000256" key="1">
    <source>
        <dbReference type="SAM" id="MobiDB-lite"/>
    </source>
</evidence>
<organism evidence="2 3">
    <name type="scientific">Janthinobacterium lividum</name>
    <dbReference type="NCBI Taxonomy" id="29581"/>
    <lineage>
        <taxon>Bacteria</taxon>
        <taxon>Pseudomonadati</taxon>
        <taxon>Pseudomonadota</taxon>
        <taxon>Betaproteobacteria</taxon>
        <taxon>Burkholderiales</taxon>
        <taxon>Oxalobacteraceae</taxon>
        <taxon>Janthinobacterium</taxon>
    </lineage>
</organism>
<dbReference type="EMBL" id="VDGE01000016">
    <property type="protein sequence ID" value="TNC72492.1"/>
    <property type="molecule type" value="Genomic_DNA"/>
</dbReference>
<evidence type="ECO:0000313" key="3">
    <source>
        <dbReference type="Proteomes" id="UP000305681"/>
    </source>
</evidence>